<dbReference type="InterPro" id="IPR008629">
    <property type="entry name" value="GUN4-like"/>
</dbReference>
<dbReference type="Gene3D" id="1.25.40.620">
    <property type="match status" value="1"/>
</dbReference>
<sequence length="230" mass="27243">MKEINSIFEKSYTIIPDDTEKLINNILNQGKTKQEILLDIIIKRRIIEKKEINVIDGFIFSKLIAIRTKNINSKLKKFFPDGILRFKSSLKINYQPLQGLLLKGKFQEADKLTQKYLCELVKITTNSKREWLYFTDIQFLPIDDLFTLDLLWKVYSKGKFGFSVQKKLWTSTNCKWNKFWETIGWTNKGIMNRYPQEFIWTLEAPDGHLPLFNQLRGTQTLSSLFKCIQW</sequence>
<dbReference type="InterPro" id="IPR037215">
    <property type="entry name" value="GUN4-like_sf"/>
</dbReference>
<dbReference type="AlphaFoldDB" id="A0A1Z1M5H0"/>
<dbReference type="CDD" id="cd16383">
    <property type="entry name" value="GUN4"/>
    <property type="match status" value="1"/>
</dbReference>
<dbReference type="RefSeq" id="YP_009392598.1">
    <property type="nucleotide sequence ID" value="NC_035264.1"/>
</dbReference>
<dbReference type="PANTHER" id="PTHR34800">
    <property type="entry name" value="TETRAPYRROLE-BINDING PROTEIN, CHLOROPLASTIC"/>
    <property type="match status" value="1"/>
</dbReference>
<organism evidence="2">
    <name type="scientific">Bostrychia tenella</name>
    <dbReference type="NCBI Taxonomy" id="324755"/>
    <lineage>
        <taxon>Eukaryota</taxon>
        <taxon>Rhodophyta</taxon>
        <taxon>Florideophyceae</taxon>
        <taxon>Rhodymeniophycidae</taxon>
        <taxon>Ceramiales</taxon>
        <taxon>Rhodomelaceae</taxon>
        <taxon>Bostrychia</taxon>
    </lineage>
</organism>
<keyword evidence="2" id="KW-0934">Plastid</keyword>
<dbReference type="Pfam" id="PF05419">
    <property type="entry name" value="GUN4"/>
    <property type="match status" value="1"/>
</dbReference>
<dbReference type="InterPro" id="IPR016024">
    <property type="entry name" value="ARM-type_fold"/>
</dbReference>
<dbReference type="SUPFAM" id="SSF140869">
    <property type="entry name" value="GUN4-like"/>
    <property type="match status" value="1"/>
</dbReference>
<feature type="domain" description="GUN4-like" evidence="1">
    <location>
        <begin position="88"/>
        <end position="225"/>
    </location>
</feature>
<keyword evidence="2" id="KW-0150">Chloroplast</keyword>
<proteinExistence type="predicted"/>
<dbReference type="Gene3D" id="1.10.10.1770">
    <property type="entry name" value="Gun4-like"/>
    <property type="match status" value="1"/>
</dbReference>
<reference evidence="2" key="1">
    <citation type="journal article" date="2017" name="J. Phycol.">
        <title>Analysis of chloroplast genomes and a supermatrix inform reclassification of the Rhodomelaceae (Rhodophyta).</title>
        <authorList>
            <person name="Diaz-Tapia P."/>
            <person name="Maggs C.A."/>
            <person name="West J.A."/>
            <person name="Verbruggen H."/>
        </authorList>
    </citation>
    <scope>NUCLEOTIDE SEQUENCE</scope>
    <source>
        <strain evidence="2">JW3079</strain>
    </source>
</reference>
<protein>
    <recommendedName>
        <fullName evidence="1">GUN4-like domain-containing protein</fullName>
    </recommendedName>
</protein>
<evidence type="ECO:0000313" key="2">
    <source>
        <dbReference type="EMBL" id="ARW61160.1"/>
    </source>
</evidence>
<accession>A0A1Z1M5H0</accession>
<dbReference type="GO" id="GO:0046906">
    <property type="term" value="F:tetrapyrrole binding"/>
    <property type="evidence" value="ECO:0007669"/>
    <property type="project" value="TreeGrafter"/>
</dbReference>
<dbReference type="PANTHER" id="PTHR34800:SF1">
    <property type="entry name" value="TETRAPYRROLE-BINDING PROTEIN, CHLOROPLASTIC"/>
    <property type="match status" value="1"/>
</dbReference>
<geneLocation type="chloroplast" evidence="2"/>
<gene>
    <name evidence="2" type="primary">ycf53</name>
</gene>
<dbReference type="SUPFAM" id="SSF48371">
    <property type="entry name" value="ARM repeat"/>
    <property type="match status" value="1"/>
</dbReference>
<dbReference type="EMBL" id="MF101417">
    <property type="protein sequence ID" value="ARW61160.1"/>
    <property type="molecule type" value="Genomic_DNA"/>
</dbReference>
<evidence type="ECO:0000259" key="1">
    <source>
        <dbReference type="Pfam" id="PF05419"/>
    </source>
</evidence>
<name>A0A1Z1M5H0_9FLOR</name>
<dbReference type="GeneID" id="33354159"/>